<feature type="binding site" evidence="7">
    <location>
        <position position="109"/>
    </location>
    <ligand>
        <name>NADPH</name>
        <dbReference type="ChEBI" id="CHEBI:57783"/>
    </ligand>
</feature>
<feature type="binding site" evidence="7">
    <location>
        <position position="14"/>
    </location>
    <ligand>
        <name>NADPH</name>
        <dbReference type="ChEBI" id="CHEBI:57783"/>
    </ligand>
</feature>
<feature type="binding site" evidence="7">
    <location>
        <position position="256"/>
    </location>
    <ligand>
        <name>sn-glycerol 3-phosphate</name>
        <dbReference type="ChEBI" id="CHEBI:57597"/>
    </ligand>
</feature>
<comment type="caution">
    <text evidence="7">Lacks conserved residue(s) required for the propagation of feature annotation.</text>
</comment>
<keyword evidence="4 7" id="KW-0443">Lipid metabolism</keyword>
<evidence type="ECO:0000256" key="6">
    <source>
        <dbReference type="ARBA" id="ARBA00023264"/>
    </source>
</evidence>
<dbReference type="NCBIfam" id="NF000942">
    <property type="entry name" value="PRK00094.1-4"/>
    <property type="match status" value="1"/>
</dbReference>
<dbReference type="SUPFAM" id="SSF51735">
    <property type="entry name" value="NAD(P)-binding Rossmann-fold domains"/>
    <property type="match status" value="1"/>
</dbReference>
<feature type="binding site" evidence="7">
    <location>
        <position position="140"/>
    </location>
    <ligand>
        <name>sn-glycerol 3-phosphate</name>
        <dbReference type="ChEBI" id="CHEBI:57597"/>
    </ligand>
</feature>
<keyword evidence="7 8" id="KW-0520">NAD</keyword>
<comment type="similarity">
    <text evidence="1 7 8">Belongs to the NAD-dependent glycerol-3-phosphate dehydrogenase family.</text>
</comment>
<keyword evidence="5 7" id="KW-0594">Phospholipid biosynthesis</keyword>
<dbReference type="HAMAP" id="MF_00394">
    <property type="entry name" value="NAD_Glyc3P_dehydrog"/>
    <property type="match status" value="1"/>
</dbReference>
<feature type="binding site" evidence="7">
    <location>
        <position position="283"/>
    </location>
    <ligand>
        <name>NADPH</name>
        <dbReference type="ChEBI" id="CHEBI:57783"/>
    </ligand>
</feature>
<evidence type="ECO:0000256" key="8">
    <source>
        <dbReference type="RuleBase" id="RU000437"/>
    </source>
</evidence>
<evidence type="ECO:0000256" key="2">
    <source>
        <dbReference type="ARBA" id="ARBA00022516"/>
    </source>
</evidence>
<dbReference type="InterPro" id="IPR006168">
    <property type="entry name" value="G3P_DH_NAD-dep"/>
</dbReference>
<feature type="binding site" evidence="7">
    <location>
        <position position="258"/>
    </location>
    <ligand>
        <name>sn-glycerol 3-phosphate</name>
        <dbReference type="ChEBI" id="CHEBI:57597"/>
    </ligand>
</feature>
<comment type="pathway">
    <text evidence="7">Membrane lipid metabolism; glycerophospholipid metabolism.</text>
</comment>
<feature type="binding site" evidence="7">
    <location>
        <position position="257"/>
    </location>
    <ligand>
        <name>NADPH</name>
        <dbReference type="ChEBI" id="CHEBI:57783"/>
    </ligand>
</feature>
<keyword evidence="7" id="KW-0521">NADP</keyword>
<dbReference type="Gene3D" id="3.40.50.720">
    <property type="entry name" value="NAD(P)-binding Rossmann-like Domain"/>
    <property type="match status" value="1"/>
</dbReference>
<accession>A0ABM9HEA2</accession>
<feature type="binding site" evidence="7">
    <location>
        <position position="193"/>
    </location>
    <ligand>
        <name>sn-glycerol 3-phosphate</name>
        <dbReference type="ChEBI" id="CHEBI:57597"/>
    </ligand>
</feature>
<sequence length="341" mass="36782">MPESKHIGVVGAGSWGTALSLLLADQGWQVDLWVHEPDLCETMQGQRQNTFFLPDIPLPENIRPSTRFEEVVTGKDQLLLVVPTHVLRATVKRFKSLIKPGCLIINASKGIEDDTLRFIHQILQEELDRPHPLASLSGPTFAAEIARKTPSAIVAASQDEATALQVKHLFDSPYLKVFTSNDLLGVELGGALKNVIAIATGISDGLGLGLNTRAALITRGLVEITRIGAALGARPETFAGLSGMGDLVLTCTGDLSRNRSVGWKLAQGETLHSITSNMKMVAEGVHTVVSAYKLKEKLDIQASIIEETYQMLHHGKSPQAALQDLMTVEIGSEFSGIKGLQ</sequence>
<keyword evidence="3 7" id="KW-0560">Oxidoreductase</keyword>
<evidence type="ECO:0000256" key="4">
    <source>
        <dbReference type="ARBA" id="ARBA00023098"/>
    </source>
</evidence>
<dbReference type="PANTHER" id="PTHR11728:SF1">
    <property type="entry name" value="GLYCEROL-3-PHOSPHATE DEHYDROGENASE [NAD(+)] 2, CHLOROPLASTIC"/>
    <property type="match status" value="1"/>
</dbReference>
<dbReference type="RefSeq" id="WP_282011280.1">
    <property type="nucleotide sequence ID" value="NZ_OX336137.1"/>
</dbReference>
<feature type="active site" description="Proton acceptor" evidence="7">
    <location>
        <position position="193"/>
    </location>
</feature>
<dbReference type="InterPro" id="IPR011128">
    <property type="entry name" value="G3P_DH_NAD-dep_N"/>
</dbReference>
<dbReference type="InterPro" id="IPR013328">
    <property type="entry name" value="6PGD_dom2"/>
</dbReference>
<feature type="domain" description="Glycerol-3-phosphate dehydrogenase NAD-dependent C-terminal" evidence="11">
    <location>
        <begin position="182"/>
        <end position="322"/>
    </location>
</feature>
<keyword evidence="7" id="KW-0963">Cytoplasm</keyword>
<gene>
    <name evidence="7 12" type="primary">gpsA</name>
    <name evidence="12" type="ORF">NSPWAT_1521</name>
</gene>
<evidence type="ECO:0000256" key="7">
    <source>
        <dbReference type="HAMAP-Rule" id="MF_00394"/>
    </source>
</evidence>
<keyword evidence="13" id="KW-1185">Reference proteome</keyword>
<dbReference type="PANTHER" id="PTHR11728">
    <property type="entry name" value="GLYCEROL-3-PHOSPHATE DEHYDROGENASE"/>
    <property type="match status" value="1"/>
</dbReference>
<comment type="subcellular location">
    <subcellularLocation>
        <location evidence="7">Cytoplasm</location>
    </subcellularLocation>
</comment>
<dbReference type="SUPFAM" id="SSF48179">
    <property type="entry name" value="6-phosphogluconate dehydrogenase C-terminal domain-like"/>
    <property type="match status" value="1"/>
</dbReference>
<proteinExistence type="inferred from homology"/>
<reference evidence="12 13" key="1">
    <citation type="submission" date="2022-09" db="EMBL/GenBank/DDBJ databases">
        <authorList>
            <person name="Kop L."/>
        </authorList>
    </citation>
    <scope>NUCLEOTIDE SEQUENCE [LARGE SCALE GENOMIC DNA]</scope>
    <source>
        <strain evidence="12 13">347</strain>
    </source>
</reference>
<feature type="binding site" evidence="7">
    <location>
        <position position="109"/>
    </location>
    <ligand>
        <name>sn-glycerol 3-phosphate</name>
        <dbReference type="ChEBI" id="CHEBI:57597"/>
    </ligand>
</feature>
<evidence type="ECO:0000256" key="9">
    <source>
        <dbReference type="RuleBase" id="RU000439"/>
    </source>
</evidence>
<dbReference type="EC" id="1.1.1.94" evidence="7"/>
<evidence type="ECO:0000313" key="13">
    <source>
        <dbReference type="Proteomes" id="UP001157733"/>
    </source>
</evidence>
<dbReference type="InterPro" id="IPR006109">
    <property type="entry name" value="G3P_DH_NAD-dep_C"/>
</dbReference>
<feature type="binding site" evidence="7">
    <location>
        <position position="257"/>
    </location>
    <ligand>
        <name>sn-glycerol 3-phosphate</name>
        <dbReference type="ChEBI" id="CHEBI:57597"/>
    </ligand>
</feature>
<dbReference type="Pfam" id="PF07479">
    <property type="entry name" value="NAD_Gly3P_dh_C"/>
    <property type="match status" value="1"/>
</dbReference>
<feature type="domain" description="Glycerol-3-phosphate dehydrogenase NAD-dependent N-terminal" evidence="10">
    <location>
        <begin position="7"/>
        <end position="162"/>
    </location>
</feature>
<feature type="binding site" evidence="7">
    <location>
        <position position="246"/>
    </location>
    <ligand>
        <name>sn-glycerol 3-phosphate</name>
        <dbReference type="ChEBI" id="CHEBI:57597"/>
    </ligand>
</feature>
<comment type="function">
    <text evidence="7">Catalyzes the reduction of the glycolytic intermediate dihydroxyacetone phosphate (DHAP) to sn-glycerol 3-phosphate (G3P), the key precursor for phospholipid synthesis.</text>
</comment>
<feature type="binding site" evidence="7">
    <location>
        <position position="15"/>
    </location>
    <ligand>
        <name>NADPH</name>
        <dbReference type="ChEBI" id="CHEBI:57783"/>
    </ligand>
</feature>
<dbReference type="InterPro" id="IPR008927">
    <property type="entry name" value="6-PGluconate_DH-like_C_sf"/>
</dbReference>
<dbReference type="EMBL" id="OX336137">
    <property type="protein sequence ID" value="CAI2718380.1"/>
    <property type="molecule type" value="Genomic_DNA"/>
</dbReference>
<feature type="binding site" evidence="7">
    <location>
        <position position="281"/>
    </location>
    <ligand>
        <name>NADPH</name>
        <dbReference type="ChEBI" id="CHEBI:57783"/>
    </ligand>
</feature>
<protein>
    <recommendedName>
        <fullName evidence="7">Glycerol-3-phosphate dehydrogenase [NAD(P)+]</fullName>
        <ecNumber evidence="7">1.1.1.94</ecNumber>
    </recommendedName>
    <alternativeName>
        <fullName evidence="7">NAD(P)(+)-dependent glycerol-3-phosphate dehydrogenase</fullName>
    </alternativeName>
    <alternativeName>
        <fullName evidence="7">NAD(P)H-dependent dihydroxyacetone-phosphate reductase</fullName>
    </alternativeName>
</protein>
<name>A0ABM9HEA2_9BACT</name>
<comment type="catalytic activity">
    <reaction evidence="7 9">
        <text>sn-glycerol 3-phosphate + NADP(+) = dihydroxyacetone phosphate + NADPH + H(+)</text>
        <dbReference type="Rhea" id="RHEA:11096"/>
        <dbReference type="ChEBI" id="CHEBI:15378"/>
        <dbReference type="ChEBI" id="CHEBI:57597"/>
        <dbReference type="ChEBI" id="CHEBI:57642"/>
        <dbReference type="ChEBI" id="CHEBI:57783"/>
        <dbReference type="ChEBI" id="CHEBI:58349"/>
        <dbReference type="EC" id="1.1.1.94"/>
    </reaction>
</comment>
<evidence type="ECO:0000256" key="5">
    <source>
        <dbReference type="ARBA" id="ARBA00023209"/>
    </source>
</evidence>
<keyword evidence="2 7" id="KW-0444">Lipid biosynthesis</keyword>
<dbReference type="InterPro" id="IPR036291">
    <property type="entry name" value="NAD(P)-bd_dom_sf"/>
</dbReference>
<organism evidence="12 13">
    <name type="scientific">Nitrospina watsonii</name>
    <dbReference type="NCBI Taxonomy" id="1323948"/>
    <lineage>
        <taxon>Bacteria</taxon>
        <taxon>Pseudomonadati</taxon>
        <taxon>Nitrospinota/Tectimicrobiota group</taxon>
        <taxon>Nitrospinota</taxon>
        <taxon>Nitrospinia</taxon>
        <taxon>Nitrospinales</taxon>
        <taxon>Nitrospinaceae</taxon>
        <taxon>Nitrospina</taxon>
    </lineage>
</organism>
<dbReference type="PRINTS" id="PR00077">
    <property type="entry name" value="GPDHDRGNASE"/>
</dbReference>
<dbReference type="Proteomes" id="UP001157733">
    <property type="component" value="Chromosome"/>
</dbReference>
<comment type="catalytic activity">
    <reaction evidence="7">
        <text>sn-glycerol 3-phosphate + NAD(+) = dihydroxyacetone phosphate + NADH + H(+)</text>
        <dbReference type="Rhea" id="RHEA:11092"/>
        <dbReference type="ChEBI" id="CHEBI:15378"/>
        <dbReference type="ChEBI" id="CHEBI:57540"/>
        <dbReference type="ChEBI" id="CHEBI:57597"/>
        <dbReference type="ChEBI" id="CHEBI:57642"/>
        <dbReference type="ChEBI" id="CHEBI:57945"/>
        <dbReference type="EC" id="1.1.1.94"/>
    </reaction>
</comment>
<evidence type="ECO:0000259" key="10">
    <source>
        <dbReference type="Pfam" id="PF01210"/>
    </source>
</evidence>
<evidence type="ECO:0000256" key="3">
    <source>
        <dbReference type="ARBA" id="ARBA00023002"/>
    </source>
</evidence>
<evidence type="ECO:0000313" key="12">
    <source>
        <dbReference type="EMBL" id="CAI2718380.1"/>
    </source>
</evidence>
<dbReference type="Gene3D" id="1.10.1040.10">
    <property type="entry name" value="N-(1-d-carboxylethyl)-l-norvaline Dehydrogenase, domain 2"/>
    <property type="match status" value="1"/>
</dbReference>
<evidence type="ECO:0000259" key="11">
    <source>
        <dbReference type="Pfam" id="PF07479"/>
    </source>
</evidence>
<dbReference type="NCBIfam" id="NF000940">
    <property type="entry name" value="PRK00094.1-2"/>
    <property type="match status" value="1"/>
</dbReference>
<feature type="binding site" evidence="7">
    <location>
        <position position="35"/>
    </location>
    <ligand>
        <name>NADPH</name>
        <dbReference type="ChEBI" id="CHEBI:57783"/>
    </ligand>
</feature>
<dbReference type="Pfam" id="PF01210">
    <property type="entry name" value="NAD_Gly3P_dh_N"/>
    <property type="match status" value="1"/>
</dbReference>
<feature type="binding site" evidence="7">
    <location>
        <position position="138"/>
    </location>
    <ligand>
        <name>sn-glycerol 3-phosphate</name>
        <dbReference type="ChEBI" id="CHEBI:57597"/>
    </ligand>
</feature>
<dbReference type="PROSITE" id="PS00957">
    <property type="entry name" value="NAD_G3PDH"/>
    <property type="match status" value="1"/>
</dbReference>
<keyword evidence="6 7" id="KW-1208">Phospholipid metabolism</keyword>
<dbReference type="PIRSF" id="PIRSF000114">
    <property type="entry name" value="Glycerol-3-P_dh"/>
    <property type="match status" value="1"/>
</dbReference>
<keyword evidence="7" id="KW-0547">Nucleotide-binding</keyword>
<feature type="binding site" evidence="7">
    <location>
        <position position="142"/>
    </location>
    <ligand>
        <name>NADPH</name>
        <dbReference type="ChEBI" id="CHEBI:57783"/>
    </ligand>
</feature>
<evidence type="ECO:0000256" key="1">
    <source>
        <dbReference type="ARBA" id="ARBA00011009"/>
    </source>
</evidence>
<dbReference type="GO" id="GO:0047952">
    <property type="term" value="F:glycerol-3-phosphate dehydrogenase [NAD(P)+] activity"/>
    <property type="evidence" value="ECO:0007669"/>
    <property type="project" value="UniProtKB-EC"/>
</dbReference>